<protein>
    <submittedName>
        <fullName evidence="1">Uncharacterized protein</fullName>
    </submittedName>
</protein>
<name>A0A2P2P3S1_RHIMU</name>
<sequence length="28" mass="3432">MIWILLDFKLIGELGYYYRTLTTVCKDY</sequence>
<accession>A0A2P2P3S1</accession>
<proteinExistence type="predicted"/>
<dbReference type="AlphaFoldDB" id="A0A2P2P3S1"/>
<organism evidence="1">
    <name type="scientific">Rhizophora mucronata</name>
    <name type="common">Asiatic mangrove</name>
    <dbReference type="NCBI Taxonomy" id="61149"/>
    <lineage>
        <taxon>Eukaryota</taxon>
        <taxon>Viridiplantae</taxon>
        <taxon>Streptophyta</taxon>
        <taxon>Embryophyta</taxon>
        <taxon>Tracheophyta</taxon>
        <taxon>Spermatophyta</taxon>
        <taxon>Magnoliopsida</taxon>
        <taxon>eudicotyledons</taxon>
        <taxon>Gunneridae</taxon>
        <taxon>Pentapetalae</taxon>
        <taxon>rosids</taxon>
        <taxon>fabids</taxon>
        <taxon>Malpighiales</taxon>
        <taxon>Rhizophoraceae</taxon>
        <taxon>Rhizophora</taxon>
    </lineage>
</organism>
<reference evidence="1" key="1">
    <citation type="submission" date="2018-02" db="EMBL/GenBank/DDBJ databases">
        <title>Rhizophora mucronata_Transcriptome.</title>
        <authorList>
            <person name="Meera S.P."/>
            <person name="Sreeshan A."/>
            <person name="Augustine A."/>
        </authorList>
    </citation>
    <scope>NUCLEOTIDE SEQUENCE</scope>
    <source>
        <tissue evidence="1">Leaf</tissue>
    </source>
</reference>
<dbReference type="EMBL" id="GGEC01068921">
    <property type="protein sequence ID" value="MBX49405.1"/>
    <property type="molecule type" value="Transcribed_RNA"/>
</dbReference>
<evidence type="ECO:0000313" key="1">
    <source>
        <dbReference type="EMBL" id="MBX49405.1"/>
    </source>
</evidence>